<dbReference type="AlphaFoldDB" id="A0A183DHA3"/>
<sequence length="96" mass="11029">MLIDNAYFTCIPPEVEEQPLVESEPLHDFIYFLLSNVSRVRMELTVRCLRKLDWSDPVVAEFAIHCLSNPLLPRYSDVPHLASVVAELCSCHEWIG</sequence>
<dbReference type="SUPFAM" id="SSF48371">
    <property type="entry name" value="ARM repeat"/>
    <property type="match status" value="1"/>
</dbReference>
<dbReference type="InterPro" id="IPR016024">
    <property type="entry name" value="ARM-type_fold"/>
</dbReference>
<name>A0A183DHA3_9BILA</name>
<evidence type="ECO:0000313" key="3">
    <source>
        <dbReference type="WBParaSite" id="GPUH_0000810301-mRNA-1"/>
    </source>
</evidence>
<dbReference type="GO" id="GO:0005737">
    <property type="term" value="C:cytoplasm"/>
    <property type="evidence" value="ECO:0007669"/>
    <property type="project" value="TreeGrafter"/>
</dbReference>
<organism evidence="3">
    <name type="scientific">Gongylonema pulchrum</name>
    <dbReference type="NCBI Taxonomy" id="637853"/>
    <lineage>
        <taxon>Eukaryota</taxon>
        <taxon>Metazoa</taxon>
        <taxon>Ecdysozoa</taxon>
        <taxon>Nematoda</taxon>
        <taxon>Chromadorea</taxon>
        <taxon>Rhabditida</taxon>
        <taxon>Spirurina</taxon>
        <taxon>Spiruromorpha</taxon>
        <taxon>Spiruroidea</taxon>
        <taxon>Gongylonematidae</taxon>
        <taxon>Gongylonema</taxon>
    </lineage>
</organism>
<proteinExistence type="predicted"/>
<evidence type="ECO:0000313" key="1">
    <source>
        <dbReference type="EMBL" id="VDK60789.1"/>
    </source>
</evidence>
<accession>A0A183DHA3</accession>
<evidence type="ECO:0000313" key="2">
    <source>
        <dbReference type="Proteomes" id="UP000271098"/>
    </source>
</evidence>
<dbReference type="GO" id="GO:0000184">
    <property type="term" value="P:nuclear-transcribed mRNA catabolic process, nonsense-mediated decay"/>
    <property type="evidence" value="ECO:0007669"/>
    <property type="project" value="InterPro"/>
</dbReference>
<dbReference type="Proteomes" id="UP000271098">
    <property type="component" value="Unassembled WGS sequence"/>
</dbReference>
<reference evidence="1 2" key="2">
    <citation type="submission" date="2018-11" db="EMBL/GenBank/DDBJ databases">
        <authorList>
            <consortium name="Pathogen Informatics"/>
        </authorList>
    </citation>
    <scope>NUCLEOTIDE SEQUENCE [LARGE SCALE GENOMIC DNA]</scope>
</reference>
<keyword evidence="2" id="KW-1185">Reference proteome</keyword>
<dbReference type="EMBL" id="UYRT01022722">
    <property type="protein sequence ID" value="VDK60789.1"/>
    <property type="molecule type" value="Genomic_DNA"/>
</dbReference>
<reference evidence="3" key="1">
    <citation type="submission" date="2016-06" db="UniProtKB">
        <authorList>
            <consortium name="WormBaseParasite"/>
        </authorList>
    </citation>
    <scope>IDENTIFICATION</scope>
</reference>
<dbReference type="PANTHER" id="PTHR12839:SF7">
    <property type="entry name" value="REGULATOR OF NONSENSE TRANSCRIPTS 2"/>
    <property type="match status" value="1"/>
</dbReference>
<protein>
    <submittedName>
        <fullName evidence="3">DUF5071 domain-containing protein</fullName>
    </submittedName>
</protein>
<dbReference type="InterPro" id="IPR039762">
    <property type="entry name" value="Nmd2/UPF2"/>
</dbReference>
<dbReference type="OrthoDB" id="27832at2759"/>
<dbReference type="PANTHER" id="PTHR12839">
    <property type="entry name" value="NONSENSE-MEDIATED MRNA DECAY PROTEIN 2 UP-FRAMESHIFT SUPPRESSOR 2"/>
    <property type="match status" value="1"/>
</dbReference>
<dbReference type="Gene3D" id="1.25.40.180">
    <property type="match status" value="1"/>
</dbReference>
<dbReference type="GO" id="GO:0035145">
    <property type="term" value="C:exon-exon junction complex"/>
    <property type="evidence" value="ECO:0007669"/>
    <property type="project" value="TreeGrafter"/>
</dbReference>
<dbReference type="WBParaSite" id="GPUH_0000810301-mRNA-1">
    <property type="protein sequence ID" value="GPUH_0000810301-mRNA-1"/>
    <property type="gene ID" value="GPUH_0000810301"/>
</dbReference>
<gene>
    <name evidence="1" type="ORF">GPUH_LOCUS8096</name>
</gene>